<reference evidence="1" key="2">
    <citation type="journal article" date="2015" name="Fish Shellfish Immunol.">
        <title>Early steps in the European eel (Anguilla anguilla)-Vibrio vulnificus interaction in the gills: Role of the RtxA13 toxin.</title>
        <authorList>
            <person name="Callol A."/>
            <person name="Pajuelo D."/>
            <person name="Ebbesson L."/>
            <person name="Teles M."/>
            <person name="MacKenzie S."/>
            <person name="Amaro C."/>
        </authorList>
    </citation>
    <scope>NUCLEOTIDE SEQUENCE</scope>
</reference>
<sequence length="36" mass="4360">MIACKYICIPEKGLVYIECVRGVFWSYNIYVQYYCK</sequence>
<dbReference type="EMBL" id="GBXM01055126">
    <property type="protein sequence ID" value="JAH53451.1"/>
    <property type="molecule type" value="Transcribed_RNA"/>
</dbReference>
<name>A0A0E9TIN2_ANGAN</name>
<dbReference type="AlphaFoldDB" id="A0A0E9TIN2"/>
<protein>
    <submittedName>
        <fullName evidence="1">Uncharacterized protein</fullName>
    </submittedName>
</protein>
<proteinExistence type="predicted"/>
<evidence type="ECO:0000313" key="1">
    <source>
        <dbReference type="EMBL" id="JAH53451.1"/>
    </source>
</evidence>
<reference evidence="1" key="1">
    <citation type="submission" date="2014-11" db="EMBL/GenBank/DDBJ databases">
        <authorList>
            <person name="Amaro Gonzalez C."/>
        </authorList>
    </citation>
    <scope>NUCLEOTIDE SEQUENCE</scope>
</reference>
<accession>A0A0E9TIN2</accession>
<organism evidence="1">
    <name type="scientific">Anguilla anguilla</name>
    <name type="common">European freshwater eel</name>
    <name type="synonym">Muraena anguilla</name>
    <dbReference type="NCBI Taxonomy" id="7936"/>
    <lineage>
        <taxon>Eukaryota</taxon>
        <taxon>Metazoa</taxon>
        <taxon>Chordata</taxon>
        <taxon>Craniata</taxon>
        <taxon>Vertebrata</taxon>
        <taxon>Euteleostomi</taxon>
        <taxon>Actinopterygii</taxon>
        <taxon>Neopterygii</taxon>
        <taxon>Teleostei</taxon>
        <taxon>Anguilliformes</taxon>
        <taxon>Anguillidae</taxon>
        <taxon>Anguilla</taxon>
    </lineage>
</organism>